<reference evidence="2" key="1">
    <citation type="submission" date="2017-12" db="EMBL/GenBank/DDBJ databases">
        <authorList>
            <person name="Yu X.-Y."/>
        </authorList>
    </citation>
    <scope>NUCLEOTIDE SEQUENCE [LARGE SCALE GENOMIC DNA]</scope>
    <source>
        <strain evidence="2">ZYSR67-Z</strain>
    </source>
</reference>
<organism evidence="1 2">
    <name type="scientific">Pseudomonas fluvialis</name>
    <dbReference type="NCBI Taxonomy" id="1793966"/>
    <lineage>
        <taxon>Bacteria</taxon>
        <taxon>Pseudomonadati</taxon>
        <taxon>Pseudomonadota</taxon>
        <taxon>Gammaproteobacteria</taxon>
        <taxon>Pseudomonadales</taxon>
        <taxon>Pseudomonadaceae</taxon>
        <taxon>Pseudomonas</taxon>
    </lineage>
</organism>
<gene>
    <name evidence="1" type="ORF">CW360_06335</name>
</gene>
<evidence type="ECO:0008006" key="3">
    <source>
        <dbReference type="Google" id="ProtNLM"/>
    </source>
</evidence>
<sequence>MRPESSQRGFALVAAMFLIIVVALLVAAMSRLASDQHGGNSLAIQQARAYQAARAGLEWGIARSLGSAACAAGSPALAASNLAEFTVTVSCQARGPYVDGARNLQILLLTAEAGNGLPGGRPDYAFRRLQAQIEVSLP</sequence>
<dbReference type="Proteomes" id="UP000242861">
    <property type="component" value="Unassembled WGS sequence"/>
</dbReference>
<dbReference type="RefSeq" id="WP_101193120.1">
    <property type="nucleotide sequence ID" value="NZ_PIYS01000008.1"/>
</dbReference>
<name>A0A2I0CRJ4_9PSED</name>
<evidence type="ECO:0000313" key="1">
    <source>
        <dbReference type="EMBL" id="PKF71787.1"/>
    </source>
</evidence>
<proteinExistence type="predicted"/>
<protein>
    <recommendedName>
        <fullName evidence="3">Pilus assembly protein MshP</fullName>
    </recommendedName>
</protein>
<evidence type="ECO:0000313" key="2">
    <source>
        <dbReference type="Proteomes" id="UP000242861"/>
    </source>
</evidence>
<accession>A0A2I0CRJ4</accession>
<comment type="caution">
    <text evidence="1">The sequence shown here is derived from an EMBL/GenBank/DDBJ whole genome shotgun (WGS) entry which is preliminary data.</text>
</comment>
<dbReference type="AlphaFoldDB" id="A0A2I0CRJ4"/>
<dbReference type="EMBL" id="PIYS01000008">
    <property type="protein sequence ID" value="PKF71787.1"/>
    <property type="molecule type" value="Genomic_DNA"/>
</dbReference>